<dbReference type="AlphaFoldDB" id="A0A0D3RP15"/>
<evidence type="ECO:0000313" key="1">
    <source>
        <dbReference type="EMBL" id="AJS10524.1"/>
    </source>
</evidence>
<accession>A0A0D3RP15</accession>
<gene>
    <name evidence="1" type="ORF">LRELU4_p032</name>
</gene>
<sequence length="46" mass="5391">MRNTKDYHMPLYYHILIENFTLTSPTVNSDITSISVVIKRMFPISC</sequence>
<organism evidence="1">
    <name type="scientific">Limosilactobacillus reuteri</name>
    <name type="common">Lactobacillus reuteri</name>
    <dbReference type="NCBI Taxonomy" id="1598"/>
    <lineage>
        <taxon>Bacteria</taxon>
        <taxon>Bacillati</taxon>
        <taxon>Bacillota</taxon>
        <taxon>Bacilli</taxon>
        <taxon>Lactobacillales</taxon>
        <taxon>Lactobacillaceae</taxon>
        <taxon>Limosilactobacillus</taxon>
    </lineage>
</organism>
<dbReference type="EMBL" id="KM063576">
    <property type="protein sequence ID" value="AJS10524.1"/>
    <property type="molecule type" value="Genomic_DNA"/>
</dbReference>
<reference evidence="1" key="1">
    <citation type="submission" date="2014-06" db="EMBL/GenBank/DDBJ databases">
        <title>Complete nucleotide sequence of plasmid pLU4 isolated from Lactobacillus reuteri LU4 (KCTC 12397BP).</title>
        <authorList>
            <person name="Kim D.-H."/>
            <person name="Jeon Y.-J."/>
            <person name="Chung M.-J."/>
            <person name="Seo J.-G."/>
            <person name="Ro Y.-T."/>
        </authorList>
    </citation>
    <scope>NUCLEOTIDE SEQUENCE</scope>
    <source>
        <strain evidence="1">LU4</strain>
        <plasmid evidence="1">pLU4</plasmid>
    </source>
</reference>
<geneLocation type="plasmid" evidence="1">
    <name>pLU4</name>
</geneLocation>
<protein>
    <submittedName>
        <fullName evidence="1">Uncharacterized protein</fullName>
    </submittedName>
</protein>
<name>A0A0D3RP15_LIMRT</name>
<keyword evidence="1" id="KW-0614">Plasmid</keyword>
<proteinExistence type="predicted"/>